<protein>
    <submittedName>
        <fullName evidence="2">tRNA(Arg) A34 adenosine deaminase TadA</fullName>
    </submittedName>
</protein>
<dbReference type="RefSeq" id="WP_076404328.1">
    <property type="nucleotide sequence ID" value="NZ_FTMI01000002.1"/>
</dbReference>
<sequence>MSDQSLPLPTADDLVHLRRCVELAREALDDGDEPFGSLLVDRDGVVRLEDRNRVKDGDATRHPELEIARWAAAHLTPEERRDATVYTSGEHCAMCSAAHAWVGLGPVVYAASTTQLVGWLEEWGVAPGPVRPLAIGDVAPGVAVRGPAYELEVEVRALHARLHGVS</sequence>
<dbReference type="PANTHER" id="PTHR11079:SF179">
    <property type="entry name" value="TRNA(ADENINE(34)) DEAMINASE, CHLOROPLASTIC"/>
    <property type="match status" value="1"/>
</dbReference>
<keyword evidence="3" id="KW-1185">Reference proteome</keyword>
<organism evidence="2 3">
    <name type="scientific">Cellulosimicrobium aquatile</name>
    <dbReference type="NCBI Taxonomy" id="1612203"/>
    <lineage>
        <taxon>Bacteria</taxon>
        <taxon>Bacillati</taxon>
        <taxon>Actinomycetota</taxon>
        <taxon>Actinomycetes</taxon>
        <taxon>Micrococcales</taxon>
        <taxon>Promicromonosporaceae</taxon>
        <taxon>Cellulosimicrobium</taxon>
    </lineage>
</organism>
<dbReference type="GO" id="GO:0003824">
    <property type="term" value="F:catalytic activity"/>
    <property type="evidence" value="ECO:0007669"/>
    <property type="project" value="InterPro"/>
</dbReference>
<dbReference type="PROSITE" id="PS51747">
    <property type="entry name" value="CYT_DCMP_DEAMINASES_2"/>
    <property type="match status" value="1"/>
</dbReference>
<dbReference type="InterPro" id="IPR002125">
    <property type="entry name" value="CMP_dCMP_dom"/>
</dbReference>
<feature type="domain" description="CMP/dCMP-type deaminase" evidence="1">
    <location>
        <begin position="11"/>
        <end position="120"/>
    </location>
</feature>
<dbReference type="InterPro" id="IPR016193">
    <property type="entry name" value="Cytidine_deaminase-like"/>
</dbReference>
<reference evidence="3" key="1">
    <citation type="submission" date="2017-01" db="EMBL/GenBank/DDBJ databases">
        <authorList>
            <person name="Varghese N."/>
            <person name="Submissions S."/>
        </authorList>
    </citation>
    <scope>NUCLEOTIDE SEQUENCE [LARGE SCALE GENOMIC DNA]</scope>
    <source>
        <strain evidence="3">3bp</strain>
    </source>
</reference>
<dbReference type="SUPFAM" id="SSF53927">
    <property type="entry name" value="Cytidine deaminase-like"/>
    <property type="match status" value="1"/>
</dbReference>
<dbReference type="Proteomes" id="UP000186235">
    <property type="component" value="Unassembled WGS sequence"/>
</dbReference>
<name>A0A1N6Q3G8_9MICO</name>
<evidence type="ECO:0000313" key="2">
    <source>
        <dbReference type="EMBL" id="SIQ11080.1"/>
    </source>
</evidence>
<dbReference type="EMBL" id="FTMI01000002">
    <property type="protein sequence ID" value="SIQ11080.1"/>
    <property type="molecule type" value="Genomic_DNA"/>
</dbReference>
<dbReference type="AlphaFoldDB" id="A0A1N6Q3G8"/>
<evidence type="ECO:0000313" key="3">
    <source>
        <dbReference type="Proteomes" id="UP000186235"/>
    </source>
</evidence>
<accession>A0A1N6Q3G8</accession>
<dbReference type="CDD" id="cd01285">
    <property type="entry name" value="nucleoside_deaminase"/>
    <property type="match status" value="1"/>
</dbReference>
<dbReference type="PANTHER" id="PTHR11079">
    <property type="entry name" value="CYTOSINE DEAMINASE FAMILY MEMBER"/>
    <property type="match status" value="1"/>
</dbReference>
<proteinExistence type="predicted"/>
<gene>
    <name evidence="2" type="ORF">SAMN05518682_1302</name>
</gene>
<dbReference type="Pfam" id="PF00383">
    <property type="entry name" value="dCMP_cyt_deam_1"/>
    <property type="match status" value="1"/>
</dbReference>
<dbReference type="Gene3D" id="3.40.140.10">
    <property type="entry name" value="Cytidine Deaminase, domain 2"/>
    <property type="match status" value="1"/>
</dbReference>
<evidence type="ECO:0000259" key="1">
    <source>
        <dbReference type="PROSITE" id="PS51747"/>
    </source>
</evidence>